<evidence type="ECO:0000313" key="5">
    <source>
        <dbReference type="EMBL" id="KIJ31532.1"/>
    </source>
</evidence>
<dbReference type="GO" id="GO:0016020">
    <property type="term" value="C:membrane"/>
    <property type="evidence" value="ECO:0007669"/>
    <property type="project" value="UniProtKB-SubCell"/>
</dbReference>
<evidence type="ECO:0000313" key="6">
    <source>
        <dbReference type="Proteomes" id="UP000054279"/>
    </source>
</evidence>
<name>A0A0C9UQY9_SPHS4</name>
<keyword evidence="6" id="KW-1185">Reference proteome</keyword>
<dbReference type="Gene3D" id="1.10.1200.120">
    <property type="entry name" value="Large-conductance mechanosensitive channel, MscL, domain 1"/>
    <property type="match status" value="1"/>
</dbReference>
<evidence type="ECO:0000256" key="4">
    <source>
        <dbReference type="ARBA" id="ARBA00023136"/>
    </source>
</evidence>
<evidence type="ECO:0000256" key="2">
    <source>
        <dbReference type="ARBA" id="ARBA00022692"/>
    </source>
</evidence>
<comment type="subcellular location">
    <subcellularLocation>
        <location evidence="1">Membrane</location>
        <topology evidence="1">Multi-pass membrane protein</topology>
    </subcellularLocation>
</comment>
<protein>
    <recommendedName>
        <fullName evidence="7">Ion channel</fullName>
    </recommendedName>
</protein>
<dbReference type="AlphaFoldDB" id="A0A0C9UQY9"/>
<sequence length="180" mass="20323">MTILLFFVTLDEDAEARVSLINVEHAATTKVISSWAGFVDFALRDNVLEVAIGLIIASAFTKVVNSLVSDILLPILSLLPFMSRHLDEKFTPQGYNTRQQAIDDGAVLWTYGVFLDEMVAFFELGITLYLMANLYGYFTKESIITHTYKCPYCRKQISAKRCPMCTSWLDGREDRETSAL</sequence>
<dbReference type="InterPro" id="IPR037673">
    <property type="entry name" value="MSC/AndL"/>
</dbReference>
<dbReference type="PANTHER" id="PTHR30266">
    <property type="entry name" value="MECHANOSENSITIVE CHANNEL MSCL"/>
    <property type="match status" value="1"/>
</dbReference>
<keyword evidence="4" id="KW-0472">Membrane</keyword>
<dbReference type="HOGENOM" id="CLU_095787_2_0_1"/>
<evidence type="ECO:0000256" key="1">
    <source>
        <dbReference type="ARBA" id="ARBA00004141"/>
    </source>
</evidence>
<accession>A0A0C9UQY9</accession>
<keyword evidence="3" id="KW-1133">Transmembrane helix</keyword>
<evidence type="ECO:0000256" key="3">
    <source>
        <dbReference type="ARBA" id="ARBA00022989"/>
    </source>
</evidence>
<dbReference type="Pfam" id="PF01741">
    <property type="entry name" value="MscL"/>
    <property type="match status" value="1"/>
</dbReference>
<dbReference type="Proteomes" id="UP000054279">
    <property type="component" value="Unassembled WGS sequence"/>
</dbReference>
<organism evidence="5 6">
    <name type="scientific">Sphaerobolus stellatus (strain SS14)</name>
    <dbReference type="NCBI Taxonomy" id="990650"/>
    <lineage>
        <taxon>Eukaryota</taxon>
        <taxon>Fungi</taxon>
        <taxon>Dikarya</taxon>
        <taxon>Basidiomycota</taxon>
        <taxon>Agaricomycotina</taxon>
        <taxon>Agaricomycetes</taxon>
        <taxon>Phallomycetidae</taxon>
        <taxon>Geastrales</taxon>
        <taxon>Sphaerobolaceae</taxon>
        <taxon>Sphaerobolus</taxon>
    </lineage>
</organism>
<reference evidence="5 6" key="1">
    <citation type="submission" date="2014-06" db="EMBL/GenBank/DDBJ databases">
        <title>Evolutionary Origins and Diversification of the Mycorrhizal Mutualists.</title>
        <authorList>
            <consortium name="DOE Joint Genome Institute"/>
            <consortium name="Mycorrhizal Genomics Consortium"/>
            <person name="Kohler A."/>
            <person name="Kuo A."/>
            <person name="Nagy L.G."/>
            <person name="Floudas D."/>
            <person name="Copeland A."/>
            <person name="Barry K.W."/>
            <person name="Cichocki N."/>
            <person name="Veneault-Fourrey C."/>
            <person name="LaButti K."/>
            <person name="Lindquist E.A."/>
            <person name="Lipzen A."/>
            <person name="Lundell T."/>
            <person name="Morin E."/>
            <person name="Murat C."/>
            <person name="Riley R."/>
            <person name="Ohm R."/>
            <person name="Sun H."/>
            <person name="Tunlid A."/>
            <person name="Henrissat B."/>
            <person name="Grigoriev I.V."/>
            <person name="Hibbett D.S."/>
            <person name="Martin F."/>
        </authorList>
    </citation>
    <scope>NUCLEOTIDE SEQUENCE [LARGE SCALE GENOMIC DNA]</scope>
    <source>
        <strain evidence="5 6">SS14</strain>
    </source>
</reference>
<proteinExistence type="predicted"/>
<dbReference type="PANTHER" id="PTHR30266:SF2">
    <property type="entry name" value="LARGE-CONDUCTANCE MECHANOSENSITIVE CHANNEL"/>
    <property type="match status" value="1"/>
</dbReference>
<keyword evidence="2" id="KW-0812">Transmembrane</keyword>
<dbReference type="GO" id="GO:0008381">
    <property type="term" value="F:mechanosensitive monoatomic ion channel activity"/>
    <property type="evidence" value="ECO:0007669"/>
    <property type="project" value="TreeGrafter"/>
</dbReference>
<evidence type="ECO:0008006" key="7">
    <source>
        <dbReference type="Google" id="ProtNLM"/>
    </source>
</evidence>
<dbReference type="EMBL" id="KN837241">
    <property type="protein sequence ID" value="KIJ31532.1"/>
    <property type="molecule type" value="Genomic_DNA"/>
</dbReference>
<dbReference type="InterPro" id="IPR036019">
    <property type="entry name" value="MscL_channel"/>
</dbReference>
<dbReference type="OrthoDB" id="10010920at2759"/>
<dbReference type="SUPFAM" id="SSF81330">
    <property type="entry name" value="Gated mechanosensitive channel"/>
    <property type="match status" value="1"/>
</dbReference>
<gene>
    <name evidence="5" type="ORF">M422DRAFT_61645</name>
</gene>